<dbReference type="AlphaFoldDB" id="A0A2D2Q075"/>
<dbReference type="EMBL" id="CP018092">
    <property type="protein sequence ID" value="ATS17921.1"/>
    <property type="molecule type" value="Genomic_DNA"/>
</dbReference>
<reference evidence="3" key="2">
    <citation type="journal article" date="2022" name="Front. Microbiol.">
        <title>Comparative Genomic Analysis Revealed Distinct Molecular Components and Organization of CO2-Concentrating Mechanism in Thermophilic Cyanobacteria.</title>
        <authorList>
            <person name="Tang J."/>
            <person name="Zhou H."/>
            <person name="Yao D."/>
            <person name="Riaz S."/>
            <person name="You D."/>
            <person name="Klepacz-Smolka A."/>
            <person name="Daroch M."/>
        </authorList>
    </citation>
    <scope>NUCLEOTIDE SEQUENCE [LARGE SCALE GENOMIC DNA]</scope>
    <source>
        <strain evidence="3">PCC 6715</strain>
    </source>
</reference>
<feature type="transmembrane region" description="Helical" evidence="1">
    <location>
        <begin position="17"/>
        <end position="36"/>
    </location>
</feature>
<proteinExistence type="predicted"/>
<gene>
    <name evidence="2" type="ORF">BRW62_03220</name>
</gene>
<keyword evidence="1" id="KW-0472">Membrane</keyword>
<accession>A0A2D2Q075</accession>
<dbReference type="OrthoDB" id="468366at2"/>
<dbReference type="Proteomes" id="UP000231057">
    <property type="component" value="Chromosome"/>
</dbReference>
<keyword evidence="3" id="KW-1185">Reference proteome</keyword>
<name>A0A2D2Q075_PARLV</name>
<reference evidence="2 3" key="1">
    <citation type="submission" date="2016-11" db="EMBL/GenBank/DDBJ databases">
        <title>Complete genome sequence of thermophilic cyanobacteria strain Synechococcus sp. PCC6715.</title>
        <authorList>
            <person name="Tang J."/>
            <person name="Daroch M."/>
            <person name="Liang Y."/>
            <person name="Jiang D."/>
            <person name="Shah M."/>
        </authorList>
    </citation>
    <scope>NUCLEOTIDE SEQUENCE [LARGE SCALE GENOMIC DNA]</scope>
    <source>
        <strain evidence="2 3">PCC 6715</strain>
    </source>
</reference>
<evidence type="ECO:0000256" key="1">
    <source>
        <dbReference type="SAM" id="Phobius"/>
    </source>
</evidence>
<keyword evidence="1" id="KW-1133">Transmembrane helix</keyword>
<evidence type="ECO:0000313" key="3">
    <source>
        <dbReference type="Proteomes" id="UP000231057"/>
    </source>
</evidence>
<keyword evidence="1" id="KW-0812">Transmembrane</keyword>
<dbReference type="RefSeq" id="WP_099798268.1">
    <property type="nucleotide sequence ID" value="NZ_CP018092.1"/>
</dbReference>
<organism evidence="2 3">
    <name type="scientific">Parathermosynechococcus lividus PCC 6715</name>
    <dbReference type="NCBI Taxonomy" id="1917166"/>
    <lineage>
        <taxon>Bacteria</taxon>
        <taxon>Bacillati</taxon>
        <taxon>Cyanobacteriota</taxon>
        <taxon>Cyanophyceae</taxon>
        <taxon>Acaryochloridales</taxon>
        <taxon>Thermosynechococcaceae</taxon>
        <taxon>Parathermosynechococcus</taxon>
    </lineage>
</organism>
<dbReference type="KEGG" id="slw:BRW62_03220"/>
<evidence type="ECO:0000313" key="2">
    <source>
        <dbReference type="EMBL" id="ATS17921.1"/>
    </source>
</evidence>
<sequence length="84" mass="9525">MYINDSVEGSSMRIKDFILPVILVGLVFVGFGDRFLPAPLSTASASSREQLDTLFKELFTGFSTYNRYHKTEQMIREAERAEGK</sequence>
<protein>
    <submittedName>
        <fullName evidence="2">Uncharacterized protein</fullName>
    </submittedName>
</protein>